<organism evidence="1 2">
    <name type="scientific">Cannabis sativa</name>
    <name type="common">Hemp</name>
    <name type="synonym">Marijuana</name>
    <dbReference type="NCBI Taxonomy" id="3483"/>
    <lineage>
        <taxon>Eukaryota</taxon>
        <taxon>Viridiplantae</taxon>
        <taxon>Streptophyta</taxon>
        <taxon>Embryophyta</taxon>
        <taxon>Tracheophyta</taxon>
        <taxon>Spermatophyta</taxon>
        <taxon>Magnoliopsida</taxon>
        <taxon>eudicotyledons</taxon>
        <taxon>Gunneridae</taxon>
        <taxon>Pentapetalae</taxon>
        <taxon>rosids</taxon>
        <taxon>fabids</taxon>
        <taxon>Rosales</taxon>
        <taxon>Cannabaceae</taxon>
        <taxon>Cannabis</taxon>
    </lineage>
</organism>
<reference evidence="1" key="1">
    <citation type="submission" date="2018-11" db="EMBL/GenBank/DDBJ databases">
        <authorList>
            <person name="Grassa J C."/>
        </authorList>
    </citation>
    <scope>NUCLEOTIDE SEQUENCE [LARGE SCALE GENOMIC DNA]</scope>
</reference>
<evidence type="ECO:0000313" key="1">
    <source>
        <dbReference type="EnsemblPlants" id="cds.evm.model.04.2098"/>
    </source>
</evidence>
<name>A0A803PFM0_CANSA</name>
<dbReference type="Gramene" id="evm.model.04.2098">
    <property type="protein sequence ID" value="cds.evm.model.04.2098"/>
    <property type="gene ID" value="evm.TU.04.2098"/>
</dbReference>
<dbReference type="EnsemblPlants" id="evm.model.04.2098">
    <property type="protein sequence ID" value="cds.evm.model.04.2098"/>
    <property type="gene ID" value="evm.TU.04.2098"/>
</dbReference>
<evidence type="ECO:0000313" key="2">
    <source>
        <dbReference type="Proteomes" id="UP000596661"/>
    </source>
</evidence>
<protein>
    <submittedName>
        <fullName evidence="1">Uncharacterized protein</fullName>
    </submittedName>
</protein>
<keyword evidence="2" id="KW-1185">Reference proteome</keyword>
<reference evidence="1" key="2">
    <citation type="submission" date="2021-03" db="UniProtKB">
        <authorList>
            <consortium name="EnsemblPlants"/>
        </authorList>
    </citation>
    <scope>IDENTIFICATION</scope>
</reference>
<dbReference type="Proteomes" id="UP000596661">
    <property type="component" value="Chromosome 4"/>
</dbReference>
<dbReference type="EMBL" id="UZAU01000401">
    <property type="status" value="NOT_ANNOTATED_CDS"/>
    <property type="molecule type" value="Genomic_DNA"/>
</dbReference>
<proteinExistence type="predicted"/>
<accession>A0A803PFM0</accession>
<sequence length="370" mass="43143">MDDLEVHDLWKKLITRLKEFDNYKRSGSVKEGEIEKLQEKGLRLQGGLFENLSKLNEECLKPHSKKKITNVKQLNRVVADIESLKIDMKRQIEYLDKCEERFQKYNIPKRYQNKTKQPLNIYVQRLNEFMESTWRKQTKMNRAKGYFNLIELMRMIDLKNPSNKDGLFAFTSLKNSLFKLGTKISTFLIDYVFLLVVASNASHRIVSLSLSELKTVIECLSLEGKICSSLAMSHVVLMVEFFIKALDLEGPLLNSEKSVNKGGDRVFYLSDEIEDYVVHHIIIEVLRLEVSFCSPDFPMMLTNDVLFSMSRHLVDNVFEEKLKKVEDVITVVRKYVIQFEYDHLSKELKCLRKVLGDGVHGLWTQQDPIC</sequence>
<dbReference type="AlphaFoldDB" id="A0A803PFM0"/>